<dbReference type="AlphaFoldDB" id="A0A8S3C4T5"/>
<comment type="caution">
    <text evidence="1">The sequence shown here is derived from an EMBL/GenBank/DDBJ whole genome shotgun (WGS) entry which is preliminary data.</text>
</comment>
<evidence type="ECO:0000313" key="1">
    <source>
        <dbReference type="EMBL" id="CAF4845417.1"/>
    </source>
</evidence>
<evidence type="ECO:0000313" key="2">
    <source>
        <dbReference type="EMBL" id="CAF5126268.1"/>
    </source>
</evidence>
<dbReference type="EMBL" id="CAJOBI010263825">
    <property type="protein sequence ID" value="CAF5126268.1"/>
    <property type="molecule type" value="Genomic_DNA"/>
</dbReference>
<dbReference type="Proteomes" id="UP000681720">
    <property type="component" value="Unassembled WGS sequence"/>
</dbReference>
<organism evidence="1 3">
    <name type="scientific">Rotaria magnacalcarata</name>
    <dbReference type="NCBI Taxonomy" id="392030"/>
    <lineage>
        <taxon>Eukaryota</taxon>
        <taxon>Metazoa</taxon>
        <taxon>Spiralia</taxon>
        <taxon>Gnathifera</taxon>
        <taxon>Rotifera</taxon>
        <taxon>Eurotatoria</taxon>
        <taxon>Bdelloidea</taxon>
        <taxon>Philodinida</taxon>
        <taxon>Philodinidae</taxon>
        <taxon>Rotaria</taxon>
    </lineage>
</organism>
<evidence type="ECO:0000313" key="3">
    <source>
        <dbReference type="Proteomes" id="UP000681720"/>
    </source>
</evidence>
<dbReference type="EMBL" id="CAJOBJ010160854">
    <property type="protein sequence ID" value="CAF4845417.1"/>
    <property type="molecule type" value="Genomic_DNA"/>
</dbReference>
<proteinExistence type="predicted"/>
<protein>
    <submittedName>
        <fullName evidence="1">Uncharacterized protein</fullName>
    </submittedName>
</protein>
<reference evidence="1" key="1">
    <citation type="submission" date="2021-02" db="EMBL/GenBank/DDBJ databases">
        <authorList>
            <person name="Nowell W R."/>
        </authorList>
    </citation>
    <scope>NUCLEOTIDE SEQUENCE</scope>
</reference>
<sequence>MSVHEEARLFMAPPSSSRFLQQQIPFNDSTQFNPNEHKYFPNNTNFPNDPNFPNNTNFIFHLNNKLFSK</sequence>
<dbReference type="Proteomes" id="UP000676336">
    <property type="component" value="Unassembled WGS sequence"/>
</dbReference>
<accession>A0A8S3C4T5</accession>
<gene>
    <name evidence="1" type="ORF">GIL414_LOCUS49135</name>
    <name evidence="2" type="ORF">SMN809_LOCUS62756</name>
</gene>
<name>A0A8S3C4T5_9BILA</name>